<evidence type="ECO:0000259" key="2">
    <source>
        <dbReference type="PROSITE" id="PS50887"/>
    </source>
</evidence>
<accession>A0A285HTI2</accession>
<dbReference type="GO" id="GO:0043709">
    <property type="term" value="P:cell adhesion involved in single-species biofilm formation"/>
    <property type="evidence" value="ECO:0007669"/>
    <property type="project" value="TreeGrafter"/>
</dbReference>
<dbReference type="STRING" id="1413210.U472_01795"/>
<proteinExistence type="predicted"/>
<dbReference type="GO" id="GO:0052621">
    <property type="term" value="F:diguanylate cyclase activity"/>
    <property type="evidence" value="ECO:0007669"/>
    <property type="project" value="TreeGrafter"/>
</dbReference>
<keyword evidence="1" id="KW-0812">Transmembrane</keyword>
<feature type="transmembrane region" description="Helical" evidence="1">
    <location>
        <begin position="103"/>
        <end position="121"/>
    </location>
</feature>
<dbReference type="PANTHER" id="PTHR45138">
    <property type="entry name" value="REGULATORY COMPONENTS OF SENSORY TRANSDUCTION SYSTEM"/>
    <property type="match status" value="1"/>
</dbReference>
<dbReference type="InterPro" id="IPR029787">
    <property type="entry name" value="Nucleotide_cyclase"/>
</dbReference>
<dbReference type="PROSITE" id="PS50887">
    <property type="entry name" value="GGDEF"/>
    <property type="match status" value="1"/>
</dbReference>
<evidence type="ECO:0000313" key="3">
    <source>
        <dbReference type="EMBL" id="SNY38041.1"/>
    </source>
</evidence>
<dbReference type="AlphaFoldDB" id="A0A285HTI2"/>
<dbReference type="InterPro" id="IPR000160">
    <property type="entry name" value="GGDEF_dom"/>
</dbReference>
<dbReference type="EMBL" id="OBDZ01000023">
    <property type="protein sequence ID" value="SNY38041.1"/>
    <property type="molecule type" value="Genomic_DNA"/>
</dbReference>
<dbReference type="Proteomes" id="UP000219573">
    <property type="component" value="Unassembled WGS sequence"/>
</dbReference>
<dbReference type="SMART" id="SM00267">
    <property type="entry name" value="GGDEF"/>
    <property type="match status" value="1"/>
</dbReference>
<dbReference type="InterPro" id="IPR029016">
    <property type="entry name" value="GAF-like_dom_sf"/>
</dbReference>
<dbReference type="GO" id="GO:1902201">
    <property type="term" value="P:negative regulation of bacterial-type flagellum-dependent cell motility"/>
    <property type="evidence" value="ECO:0007669"/>
    <property type="project" value="TreeGrafter"/>
</dbReference>
<dbReference type="InterPro" id="IPR003018">
    <property type="entry name" value="GAF"/>
</dbReference>
<keyword evidence="1" id="KW-1133">Transmembrane helix</keyword>
<organism evidence="3 4">
    <name type="scientific">Orenia metallireducens</name>
    <dbReference type="NCBI Taxonomy" id="1413210"/>
    <lineage>
        <taxon>Bacteria</taxon>
        <taxon>Bacillati</taxon>
        <taxon>Bacillota</taxon>
        <taxon>Clostridia</taxon>
        <taxon>Halanaerobiales</taxon>
        <taxon>Halobacteroidaceae</taxon>
        <taxon>Orenia</taxon>
    </lineage>
</organism>
<name>A0A285HTI2_9FIRM</name>
<sequence length="521" mass="58156">MLEIILFLLISVILPIILIMISSFNRKLTANSYLLLSGLLIVFIINYLLFGNPVNSIIGIASLYLLIVASTILMGTKGGVITSIVILPVLIWAEFGIREIGYHLSFFLFISLVSGCLNSMVRDKIESIMELNMGLSNQIKELRVLREISAILQGTLELDKVLQIILSAVTAGYGLEFNRAILFLIDDENENMLTGKIGIGPLDQQEGLQTWQNVAKDKINLEGMIAVQEQLELSDKKLNDIIQNLSFKLDKEHIATRVIRNKETYNIKVMDPDDKFECTLAAELAMEAFAIVPLIVKGRAIGVLVVDNIANKREITYKSIDSLLPFANQAALAIQNAKLHKLKEDMAVKDNLTGIYNQRHFQTSLQQEIEFAKEREASLALLMMDIDYFKAYNDNNGHPAGNEALKQLSKILEDNTRDNDVVCRFGGEEFAIILPNVFSDVAYAIAERIRSKVADSYFKNQETQPNGNVTISVGIGIFPDDASTDRELLNVADEALYYAKSSGRNNVKLYQEYLGSIKESS</sequence>
<protein>
    <submittedName>
        <fullName evidence="3">Diguanylate cyclase (GGDEF) domain-containing protein</fullName>
    </submittedName>
</protein>
<dbReference type="Gene3D" id="3.30.450.40">
    <property type="match status" value="1"/>
</dbReference>
<evidence type="ECO:0000256" key="1">
    <source>
        <dbReference type="SAM" id="Phobius"/>
    </source>
</evidence>
<dbReference type="SMART" id="SM00065">
    <property type="entry name" value="GAF"/>
    <property type="match status" value="1"/>
</dbReference>
<dbReference type="InterPro" id="IPR050469">
    <property type="entry name" value="Diguanylate_Cyclase"/>
</dbReference>
<dbReference type="CDD" id="cd01949">
    <property type="entry name" value="GGDEF"/>
    <property type="match status" value="1"/>
</dbReference>
<dbReference type="Pfam" id="PF13185">
    <property type="entry name" value="GAF_2"/>
    <property type="match status" value="1"/>
</dbReference>
<dbReference type="PANTHER" id="PTHR45138:SF9">
    <property type="entry name" value="DIGUANYLATE CYCLASE DGCM-RELATED"/>
    <property type="match status" value="1"/>
</dbReference>
<dbReference type="Pfam" id="PF00990">
    <property type="entry name" value="GGDEF"/>
    <property type="match status" value="1"/>
</dbReference>
<feature type="transmembrane region" description="Helical" evidence="1">
    <location>
        <begin position="6"/>
        <end position="25"/>
    </location>
</feature>
<dbReference type="GO" id="GO:0005886">
    <property type="term" value="C:plasma membrane"/>
    <property type="evidence" value="ECO:0007669"/>
    <property type="project" value="TreeGrafter"/>
</dbReference>
<dbReference type="RefSeq" id="WP_097018760.1">
    <property type="nucleotide sequence ID" value="NZ_OBDZ01000023.1"/>
</dbReference>
<dbReference type="OrthoDB" id="9805474at2"/>
<keyword evidence="4" id="KW-1185">Reference proteome</keyword>
<dbReference type="NCBIfam" id="TIGR00254">
    <property type="entry name" value="GGDEF"/>
    <property type="match status" value="1"/>
</dbReference>
<dbReference type="Gene3D" id="3.30.70.270">
    <property type="match status" value="1"/>
</dbReference>
<feature type="transmembrane region" description="Helical" evidence="1">
    <location>
        <begin position="32"/>
        <end position="50"/>
    </location>
</feature>
<gene>
    <name evidence="3" type="ORF">SAMN06265827_12315</name>
</gene>
<evidence type="ECO:0000313" key="4">
    <source>
        <dbReference type="Proteomes" id="UP000219573"/>
    </source>
</evidence>
<dbReference type="SUPFAM" id="SSF55073">
    <property type="entry name" value="Nucleotide cyclase"/>
    <property type="match status" value="1"/>
</dbReference>
<feature type="domain" description="GGDEF" evidence="2">
    <location>
        <begin position="377"/>
        <end position="512"/>
    </location>
</feature>
<dbReference type="SUPFAM" id="SSF55781">
    <property type="entry name" value="GAF domain-like"/>
    <property type="match status" value="1"/>
</dbReference>
<dbReference type="InterPro" id="IPR043128">
    <property type="entry name" value="Rev_trsase/Diguanyl_cyclase"/>
</dbReference>
<reference evidence="4" key="1">
    <citation type="submission" date="2017-09" db="EMBL/GenBank/DDBJ databases">
        <authorList>
            <person name="Varghese N."/>
            <person name="Submissions S."/>
        </authorList>
    </citation>
    <scope>NUCLEOTIDE SEQUENCE [LARGE SCALE GENOMIC DNA]</scope>
    <source>
        <strain evidence="4">MSL47</strain>
    </source>
</reference>
<dbReference type="FunFam" id="3.30.70.270:FF:000001">
    <property type="entry name" value="Diguanylate cyclase domain protein"/>
    <property type="match status" value="1"/>
</dbReference>
<keyword evidence="1" id="KW-0472">Membrane</keyword>